<dbReference type="EMBL" id="JAMKFB020000010">
    <property type="protein sequence ID" value="KAL0182460.1"/>
    <property type="molecule type" value="Genomic_DNA"/>
</dbReference>
<feature type="non-terminal residue" evidence="2">
    <location>
        <position position="65"/>
    </location>
</feature>
<feature type="region of interest" description="Disordered" evidence="1">
    <location>
        <begin position="1"/>
        <end position="65"/>
    </location>
</feature>
<gene>
    <name evidence="2" type="ORF">M9458_021835</name>
</gene>
<feature type="non-terminal residue" evidence="2">
    <location>
        <position position="1"/>
    </location>
</feature>
<feature type="compositionally biased region" description="Low complexity" evidence="1">
    <location>
        <begin position="52"/>
        <end position="65"/>
    </location>
</feature>
<dbReference type="AlphaFoldDB" id="A0ABD0Q887"/>
<accession>A0ABD0Q887</accession>
<protein>
    <submittedName>
        <fullName evidence="2">Uncharacterized protein</fullName>
    </submittedName>
</protein>
<evidence type="ECO:0000256" key="1">
    <source>
        <dbReference type="SAM" id="MobiDB-lite"/>
    </source>
</evidence>
<evidence type="ECO:0000313" key="2">
    <source>
        <dbReference type="EMBL" id="KAL0182460.1"/>
    </source>
</evidence>
<feature type="compositionally biased region" description="Basic and acidic residues" evidence="1">
    <location>
        <begin position="1"/>
        <end position="24"/>
    </location>
</feature>
<comment type="caution">
    <text evidence="2">The sequence shown here is derived from an EMBL/GenBank/DDBJ whole genome shotgun (WGS) entry which is preliminary data.</text>
</comment>
<keyword evidence="3" id="KW-1185">Reference proteome</keyword>
<sequence length="65" mass="7172">PPGFSRDRPHTHPRDRGNGKEQRVPRVCGPTQSQHHNPERPTLNYGSGCGGHLSSSSNHSSQPHR</sequence>
<dbReference type="Proteomes" id="UP001529510">
    <property type="component" value="Unassembled WGS sequence"/>
</dbReference>
<evidence type="ECO:0000313" key="3">
    <source>
        <dbReference type="Proteomes" id="UP001529510"/>
    </source>
</evidence>
<proteinExistence type="predicted"/>
<name>A0ABD0Q887_CIRMR</name>
<organism evidence="2 3">
    <name type="scientific">Cirrhinus mrigala</name>
    <name type="common">Mrigala</name>
    <dbReference type="NCBI Taxonomy" id="683832"/>
    <lineage>
        <taxon>Eukaryota</taxon>
        <taxon>Metazoa</taxon>
        <taxon>Chordata</taxon>
        <taxon>Craniata</taxon>
        <taxon>Vertebrata</taxon>
        <taxon>Euteleostomi</taxon>
        <taxon>Actinopterygii</taxon>
        <taxon>Neopterygii</taxon>
        <taxon>Teleostei</taxon>
        <taxon>Ostariophysi</taxon>
        <taxon>Cypriniformes</taxon>
        <taxon>Cyprinidae</taxon>
        <taxon>Labeoninae</taxon>
        <taxon>Labeonini</taxon>
        <taxon>Cirrhinus</taxon>
    </lineage>
</organism>
<reference evidence="2 3" key="1">
    <citation type="submission" date="2024-05" db="EMBL/GenBank/DDBJ databases">
        <title>Genome sequencing and assembly of Indian major carp, Cirrhinus mrigala (Hamilton, 1822).</title>
        <authorList>
            <person name="Mohindra V."/>
            <person name="Chowdhury L.M."/>
            <person name="Lal K."/>
            <person name="Jena J.K."/>
        </authorList>
    </citation>
    <scope>NUCLEOTIDE SEQUENCE [LARGE SCALE GENOMIC DNA]</scope>
    <source>
        <strain evidence="2">CM1030</strain>
        <tissue evidence="2">Blood</tissue>
    </source>
</reference>